<evidence type="ECO:0000313" key="3">
    <source>
        <dbReference type="EMBL" id="KAG2192492.1"/>
    </source>
</evidence>
<dbReference type="GO" id="GO:0006357">
    <property type="term" value="P:regulation of transcription by RNA polymerase II"/>
    <property type="evidence" value="ECO:0007669"/>
    <property type="project" value="TreeGrafter"/>
</dbReference>
<dbReference type="OrthoDB" id="21678at2759"/>
<organism evidence="3 4">
    <name type="scientific">Mucor plumbeus</name>
    <dbReference type="NCBI Taxonomy" id="97098"/>
    <lineage>
        <taxon>Eukaryota</taxon>
        <taxon>Fungi</taxon>
        <taxon>Fungi incertae sedis</taxon>
        <taxon>Mucoromycota</taxon>
        <taxon>Mucoromycotina</taxon>
        <taxon>Mucoromycetes</taxon>
        <taxon>Mucorales</taxon>
        <taxon>Mucorineae</taxon>
        <taxon>Mucoraceae</taxon>
        <taxon>Mucor</taxon>
    </lineage>
</organism>
<dbReference type="GO" id="GO:0000124">
    <property type="term" value="C:SAGA complex"/>
    <property type="evidence" value="ECO:0007669"/>
    <property type="project" value="InterPro"/>
</dbReference>
<dbReference type="InterPro" id="IPR037804">
    <property type="entry name" value="SGF73"/>
</dbReference>
<feature type="compositionally biased region" description="Low complexity" evidence="1">
    <location>
        <begin position="307"/>
        <end position="329"/>
    </location>
</feature>
<name>A0A8H7QHG4_9FUNG</name>
<keyword evidence="4" id="KW-1185">Reference proteome</keyword>
<dbReference type="AlphaFoldDB" id="A0A8H7QHG4"/>
<evidence type="ECO:0000256" key="1">
    <source>
        <dbReference type="SAM" id="MobiDB-lite"/>
    </source>
</evidence>
<accession>A0A8H7QHG4</accession>
<feature type="compositionally biased region" description="Low complexity" evidence="1">
    <location>
        <begin position="350"/>
        <end position="364"/>
    </location>
</feature>
<feature type="region of interest" description="Disordered" evidence="1">
    <location>
        <begin position="475"/>
        <end position="494"/>
    </location>
</feature>
<reference evidence="3" key="1">
    <citation type="submission" date="2020-12" db="EMBL/GenBank/DDBJ databases">
        <title>Metabolic potential, ecology and presence of endohyphal bacteria is reflected in genomic diversity of Mucoromycotina.</title>
        <authorList>
            <person name="Muszewska A."/>
            <person name="Okrasinska A."/>
            <person name="Steczkiewicz K."/>
            <person name="Drgas O."/>
            <person name="Orlowska M."/>
            <person name="Perlinska-Lenart U."/>
            <person name="Aleksandrzak-Piekarczyk T."/>
            <person name="Szatraj K."/>
            <person name="Zielenkiewicz U."/>
            <person name="Pilsyk S."/>
            <person name="Malc E."/>
            <person name="Mieczkowski P."/>
            <person name="Kruszewska J.S."/>
            <person name="Biernat P."/>
            <person name="Pawlowska J."/>
        </authorList>
    </citation>
    <scope>NUCLEOTIDE SEQUENCE</scope>
    <source>
        <strain evidence="3">CBS 226.32</strain>
    </source>
</reference>
<feature type="region of interest" description="Disordered" evidence="1">
    <location>
        <begin position="203"/>
        <end position="242"/>
    </location>
</feature>
<dbReference type="Proteomes" id="UP000650833">
    <property type="component" value="Unassembled WGS sequence"/>
</dbReference>
<evidence type="ECO:0000259" key="2">
    <source>
        <dbReference type="PROSITE" id="PS51505"/>
    </source>
</evidence>
<protein>
    <recommendedName>
        <fullName evidence="2">SCA7 domain-containing protein</fullName>
    </recommendedName>
</protein>
<dbReference type="InterPro" id="IPR013243">
    <property type="entry name" value="SCA7_dom"/>
</dbReference>
<dbReference type="PANTHER" id="PTHR47805">
    <property type="entry name" value="SAGA-ASSOCIATED FACTOR 73"/>
    <property type="match status" value="1"/>
</dbReference>
<dbReference type="PROSITE" id="PS51505">
    <property type="entry name" value="SCA7"/>
    <property type="match status" value="1"/>
</dbReference>
<dbReference type="Pfam" id="PF08313">
    <property type="entry name" value="SCA7"/>
    <property type="match status" value="1"/>
</dbReference>
<dbReference type="PANTHER" id="PTHR47805:SF1">
    <property type="entry name" value="SAGA-ASSOCIATED FACTOR 73"/>
    <property type="match status" value="1"/>
</dbReference>
<comment type="caution">
    <text evidence="3">The sequence shown here is derived from an EMBL/GenBank/DDBJ whole genome shotgun (WGS) entry which is preliminary data.</text>
</comment>
<feature type="region of interest" description="Disordered" evidence="1">
    <location>
        <begin position="299"/>
        <end position="365"/>
    </location>
</feature>
<feature type="compositionally biased region" description="Basic residues" evidence="1">
    <location>
        <begin position="225"/>
        <end position="238"/>
    </location>
</feature>
<feature type="compositionally biased region" description="Polar residues" evidence="1">
    <location>
        <begin position="483"/>
        <end position="494"/>
    </location>
</feature>
<sequence>MASTNGSLKKYGNTKVDLLSEEQQDVLRNKGSKIERLQSDITQLSKPLLQSEGSLNWSKHVTPGTLSIFHDEKSWSGIHTIEPKKKTNVKEFKDSYGMNWHQMKDAMHLESETESVSEAGSPVTTRLDAKDMDIFGAMPLEEEIVVVKCKNCQRPILPSKFKEHSESCIGESKDFFSDEEEEEIDAKKNLKKNIKKKATAFEDELNTPSTTAKRPPTILAEKPDKKKSKKEKQKKTTKQKAPLDLDKQCGVIQGQNNLPCTRSLTCKSHSMGAKRAVEGRSQPYDVLLQAYQKKSIGRPNGKEILTKTKASSSTSTNSSALNNSGTTLSGGKSIKNLKRLQGQQIPPSLNGNNGSNSSGIKSNSVTTQLNDEPFVDSDEEVENVMQALKLSRPTPMAQKPFFFVKRKRQCFRLRDILLDSITPKSVNANDSTNSKLPVDNRYTNYARQQQQQHQYQQQQQQQQMYASNNNGMVIDSNGLYGENPNNISTSFSVR</sequence>
<dbReference type="Gene3D" id="6.10.140.1270">
    <property type="match status" value="1"/>
</dbReference>
<feature type="domain" description="SCA7" evidence="2">
    <location>
        <begin position="236"/>
        <end position="303"/>
    </location>
</feature>
<dbReference type="GO" id="GO:1904802">
    <property type="term" value="P:RITS complex assembly"/>
    <property type="evidence" value="ECO:0007669"/>
    <property type="project" value="TreeGrafter"/>
</dbReference>
<gene>
    <name evidence="3" type="ORF">INT46_003246</name>
</gene>
<proteinExistence type="predicted"/>
<dbReference type="GO" id="GO:0031048">
    <property type="term" value="P:regulatory ncRNA-mediated heterochromatin formation"/>
    <property type="evidence" value="ECO:0007669"/>
    <property type="project" value="TreeGrafter"/>
</dbReference>
<dbReference type="EMBL" id="JAEPRC010000720">
    <property type="protein sequence ID" value="KAG2192492.1"/>
    <property type="molecule type" value="Genomic_DNA"/>
</dbReference>
<evidence type="ECO:0000313" key="4">
    <source>
        <dbReference type="Proteomes" id="UP000650833"/>
    </source>
</evidence>